<dbReference type="InterPro" id="IPR011990">
    <property type="entry name" value="TPR-like_helical_dom_sf"/>
</dbReference>
<proteinExistence type="predicted"/>
<dbReference type="InterPro" id="IPR019734">
    <property type="entry name" value="TPR_rpt"/>
</dbReference>
<dbReference type="Gene3D" id="1.25.40.10">
    <property type="entry name" value="Tetratricopeptide repeat domain"/>
    <property type="match status" value="1"/>
</dbReference>
<gene>
    <name evidence="2" type="ORF">LX78_02927</name>
</gene>
<protein>
    <submittedName>
        <fullName evidence="2">Tetratricopeptide repeat protein</fullName>
    </submittedName>
</protein>
<accession>A0A316DGZ6</accession>
<evidence type="ECO:0000256" key="1">
    <source>
        <dbReference type="PROSITE-ProRule" id="PRU00339"/>
    </source>
</evidence>
<dbReference type="EMBL" id="QGGP01000014">
    <property type="protein sequence ID" value="PWK16936.1"/>
    <property type="molecule type" value="Genomic_DNA"/>
</dbReference>
<reference evidence="2 3" key="1">
    <citation type="submission" date="2018-05" db="EMBL/GenBank/DDBJ databases">
        <title>Genomic Encyclopedia of Archaeal and Bacterial Type Strains, Phase II (KMG-II): from individual species to whole genera.</title>
        <authorList>
            <person name="Goeker M."/>
        </authorList>
    </citation>
    <scope>NUCLEOTIDE SEQUENCE [LARGE SCALE GENOMIC DNA]</scope>
    <source>
        <strain evidence="2 3">DSM 22637</strain>
    </source>
</reference>
<comment type="caution">
    <text evidence="2">The sequence shown here is derived from an EMBL/GenBank/DDBJ whole genome shotgun (WGS) entry which is preliminary data.</text>
</comment>
<keyword evidence="3" id="KW-1185">Reference proteome</keyword>
<feature type="repeat" description="TPR" evidence="1">
    <location>
        <begin position="200"/>
        <end position="233"/>
    </location>
</feature>
<organism evidence="2 3">
    <name type="scientific">Xanthomarina spongicola</name>
    <dbReference type="NCBI Taxonomy" id="570520"/>
    <lineage>
        <taxon>Bacteria</taxon>
        <taxon>Pseudomonadati</taxon>
        <taxon>Bacteroidota</taxon>
        <taxon>Flavobacteriia</taxon>
        <taxon>Flavobacteriales</taxon>
        <taxon>Flavobacteriaceae</taxon>
        <taxon>Xanthomarina</taxon>
    </lineage>
</organism>
<name>A0A316DGZ6_9FLAO</name>
<dbReference type="AlphaFoldDB" id="A0A316DGZ6"/>
<sequence length="287" mass="34469">CATFDQKMKNNIKILTILIFATISSCGQNDKSDKDIAENKLIELNPNKEKQQEIINEHLKNGAWKYELYSREWQEEIDKGLEKDSTIAYLWQQKAMPMFKQAKYEVGMEYIDKAVKYDRQDWQDYRAFIKCIFAKTYRNAITDFQDYKKRFGYGYVMDHSYDFYIGLSYLQLNEFQKAEQIFKQDYEYQLKEKGKDWLHHLDLFYYGISKYEQKDYSGAIKIFDKALEIYPDFSEVQIFKSDCLRKTGKITEANELQKLGEINGRNGNTINEDNVIYEKYPYQIRWY</sequence>
<keyword evidence="1" id="KW-0802">TPR repeat</keyword>
<evidence type="ECO:0000313" key="3">
    <source>
        <dbReference type="Proteomes" id="UP000245430"/>
    </source>
</evidence>
<dbReference type="Proteomes" id="UP000245430">
    <property type="component" value="Unassembled WGS sequence"/>
</dbReference>
<feature type="non-terminal residue" evidence="2">
    <location>
        <position position="1"/>
    </location>
</feature>
<dbReference type="PROSITE" id="PS50005">
    <property type="entry name" value="TPR"/>
    <property type="match status" value="1"/>
</dbReference>
<dbReference type="Pfam" id="PF14559">
    <property type="entry name" value="TPR_19"/>
    <property type="match status" value="1"/>
</dbReference>
<evidence type="ECO:0000313" key="2">
    <source>
        <dbReference type="EMBL" id="PWK16936.1"/>
    </source>
</evidence>
<dbReference type="SUPFAM" id="SSF48452">
    <property type="entry name" value="TPR-like"/>
    <property type="match status" value="1"/>
</dbReference>